<evidence type="ECO:0000313" key="2">
    <source>
        <dbReference type="Proteomes" id="UP001165083"/>
    </source>
</evidence>
<dbReference type="AlphaFoldDB" id="A0A9W6THM7"/>
<evidence type="ECO:0000313" key="1">
    <source>
        <dbReference type="EMBL" id="GMF12904.1"/>
    </source>
</evidence>
<accession>A0A9W6THM7</accession>
<keyword evidence="2" id="KW-1185">Reference proteome</keyword>
<proteinExistence type="predicted"/>
<name>A0A9W6THM7_9STRA</name>
<comment type="caution">
    <text evidence="1">The sequence shown here is derived from an EMBL/GenBank/DDBJ whole genome shotgun (WGS) entry which is preliminary data.</text>
</comment>
<sequence length="91" mass="9511">MRGAIAFATGIGLLSTAKADILKSTYSGSSGLNDLAKESGRYMGTAVDQDLKDSAALKVLKNIGDFGMITPGNSMKVCSGNPRLRSLYQGH</sequence>
<organism evidence="1 2">
    <name type="scientific">Phytophthora lilii</name>
    <dbReference type="NCBI Taxonomy" id="2077276"/>
    <lineage>
        <taxon>Eukaryota</taxon>
        <taxon>Sar</taxon>
        <taxon>Stramenopiles</taxon>
        <taxon>Oomycota</taxon>
        <taxon>Peronosporomycetes</taxon>
        <taxon>Peronosporales</taxon>
        <taxon>Peronosporaceae</taxon>
        <taxon>Phytophthora</taxon>
    </lineage>
</organism>
<dbReference type="OrthoDB" id="128064at2759"/>
<dbReference type="EMBL" id="BSXW01000134">
    <property type="protein sequence ID" value="GMF12904.1"/>
    <property type="molecule type" value="Genomic_DNA"/>
</dbReference>
<dbReference type="Proteomes" id="UP001165083">
    <property type="component" value="Unassembled WGS sequence"/>
</dbReference>
<reference evidence="1" key="1">
    <citation type="submission" date="2023-04" db="EMBL/GenBank/DDBJ databases">
        <title>Phytophthora lilii NBRC 32176.</title>
        <authorList>
            <person name="Ichikawa N."/>
            <person name="Sato H."/>
            <person name="Tonouchi N."/>
        </authorList>
    </citation>
    <scope>NUCLEOTIDE SEQUENCE</scope>
    <source>
        <strain evidence="1">NBRC 32176</strain>
    </source>
</reference>
<gene>
    <name evidence="1" type="ORF">Plil01_000344600</name>
</gene>
<protein>
    <submittedName>
        <fullName evidence="1">Unnamed protein product</fullName>
    </submittedName>
</protein>